<keyword evidence="3" id="KW-1185">Reference proteome</keyword>
<evidence type="ECO:0000313" key="2">
    <source>
        <dbReference type="EMBL" id="SFO25681.1"/>
    </source>
</evidence>
<proteinExistence type="predicted"/>
<organism evidence="2 3">
    <name type="scientific">Anaerocolumna aminovalerica</name>
    <dbReference type="NCBI Taxonomy" id="1527"/>
    <lineage>
        <taxon>Bacteria</taxon>
        <taxon>Bacillati</taxon>
        <taxon>Bacillota</taxon>
        <taxon>Clostridia</taxon>
        <taxon>Lachnospirales</taxon>
        <taxon>Lachnospiraceae</taxon>
        <taxon>Anaerocolumna</taxon>
    </lineage>
</organism>
<dbReference type="EMBL" id="FOWD01000015">
    <property type="protein sequence ID" value="SFO25681.1"/>
    <property type="molecule type" value="Genomic_DNA"/>
</dbReference>
<dbReference type="PANTHER" id="PTHR30336:SF4">
    <property type="entry name" value="ENVELOPE BIOGENESIS FACTOR ELYC"/>
    <property type="match status" value="1"/>
</dbReference>
<dbReference type="GO" id="GO:0005886">
    <property type="term" value="C:plasma membrane"/>
    <property type="evidence" value="ECO:0007669"/>
    <property type="project" value="TreeGrafter"/>
</dbReference>
<evidence type="ECO:0000259" key="1">
    <source>
        <dbReference type="Pfam" id="PF02698"/>
    </source>
</evidence>
<accession>A0A1I5FR43</accession>
<gene>
    <name evidence="2" type="ORF">SAMN04489757_11543</name>
</gene>
<dbReference type="Gene3D" id="3.40.50.620">
    <property type="entry name" value="HUPs"/>
    <property type="match status" value="1"/>
</dbReference>
<dbReference type="Pfam" id="PF02698">
    <property type="entry name" value="DUF218"/>
    <property type="match status" value="1"/>
</dbReference>
<name>A0A1I5FR43_9FIRM</name>
<feature type="domain" description="DUF218" evidence="1">
    <location>
        <begin position="22"/>
        <end position="173"/>
    </location>
</feature>
<dbReference type="STRING" id="1527.SAMN04489757_11543"/>
<evidence type="ECO:0000313" key="3">
    <source>
        <dbReference type="Proteomes" id="UP000198806"/>
    </source>
</evidence>
<dbReference type="OrthoDB" id="9782395at2"/>
<dbReference type="Proteomes" id="UP000198806">
    <property type="component" value="Unassembled WGS sequence"/>
</dbReference>
<dbReference type="InterPro" id="IPR014729">
    <property type="entry name" value="Rossmann-like_a/b/a_fold"/>
</dbReference>
<protein>
    <submittedName>
        <fullName evidence="2">DUF218 domain-containing protein</fullName>
    </submittedName>
</protein>
<reference evidence="2 3" key="1">
    <citation type="submission" date="2016-10" db="EMBL/GenBank/DDBJ databases">
        <authorList>
            <person name="de Groot N.N."/>
        </authorList>
    </citation>
    <scope>NUCLEOTIDE SEQUENCE [LARGE SCALE GENOMIC DNA]</scope>
    <source>
        <strain evidence="2 3">DSM 1283</strain>
    </source>
</reference>
<dbReference type="RefSeq" id="WP_091686606.1">
    <property type="nucleotide sequence ID" value="NZ_BAABFM010000024.1"/>
</dbReference>
<dbReference type="InterPro" id="IPR051599">
    <property type="entry name" value="Cell_Envelope_Assoc"/>
</dbReference>
<sequence length="200" mass="22460">MNAIIKDIGEFIFVENSPEKADGIMVVGGSHPELGEKAAELWKNGYAPYIFIGGGVSIKSGSFPGPRSKADVYNKSYETEYDFFSDVLLINGVPQSVILGENRSSYTRENALFAKEVAEENHICLKKVLLICKAFHARRCLMFYQAAFPEVEFLLTPVSGYNISKDNWYLTEYGVKRVLGELKRCGDQINYDDINNYINA</sequence>
<dbReference type="GO" id="GO:0043164">
    <property type="term" value="P:Gram-negative-bacterium-type cell wall biogenesis"/>
    <property type="evidence" value="ECO:0007669"/>
    <property type="project" value="TreeGrafter"/>
</dbReference>
<dbReference type="InterPro" id="IPR003848">
    <property type="entry name" value="DUF218"/>
</dbReference>
<dbReference type="GO" id="GO:0000270">
    <property type="term" value="P:peptidoglycan metabolic process"/>
    <property type="evidence" value="ECO:0007669"/>
    <property type="project" value="TreeGrafter"/>
</dbReference>
<dbReference type="AlphaFoldDB" id="A0A1I5FR43"/>
<dbReference type="CDD" id="cd06259">
    <property type="entry name" value="YdcF-like"/>
    <property type="match status" value="1"/>
</dbReference>
<dbReference type="PANTHER" id="PTHR30336">
    <property type="entry name" value="INNER MEMBRANE PROTEIN, PROBABLE PERMEASE"/>
    <property type="match status" value="1"/>
</dbReference>